<organism evidence="2 3">
    <name type="scientific">Hymenobacter glaciei</name>
    <dbReference type="NCBI Taxonomy" id="877209"/>
    <lineage>
        <taxon>Bacteria</taxon>
        <taxon>Pseudomonadati</taxon>
        <taxon>Bacteroidota</taxon>
        <taxon>Cytophagia</taxon>
        <taxon>Cytophagales</taxon>
        <taxon>Hymenobacteraceae</taxon>
        <taxon>Hymenobacter</taxon>
    </lineage>
</organism>
<feature type="region of interest" description="Disordered" evidence="1">
    <location>
        <begin position="1"/>
        <end position="26"/>
    </location>
</feature>
<proteinExistence type="predicted"/>
<accession>A0ABP7TZE6</accession>
<evidence type="ECO:0000313" key="2">
    <source>
        <dbReference type="EMBL" id="GAA4033311.1"/>
    </source>
</evidence>
<gene>
    <name evidence="2" type="ORF">GCM10022409_17010</name>
</gene>
<protein>
    <submittedName>
        <fullName evidence="2">Uncharacterized protein</fullName>
    </submittedName>
</protein>
<comment type="caution">
    <text evidence="2">The sequence shown here is derived from an EMBL/GenBank/DDBJ whole genome shotgun (WGS) entry which is preliminary data.</text>
</comment>
<keyword evidence="3" id="KW-1185">Reference proteome</keyword>
<dbReference type="Proteomes" id="UP001501469">
    <property type="component" value="Unassembled WGS sequence"/>
</dbReference>
<name>A0ABP7TZE6_9BACT</name>
<evidence type="ECO:0000256" key="1">
    <source>
        <dbReference type="SAM" id="MobiDB-lite"/>
    </source>
</evidence>
<evidence type="ECO:0000313" key="3">
    <source>
        <dbReference type="Proteomes" id="UP001501469"/>
    </source>
</evidence>
<reference evidence="3" key="1">
    <citation type="journal article" date="2019" name="Int. J. Syst. Evol. Microbiol.">
        <title>The Global Catalogue of Microorganisms (GCM) 10K type strain sequencing project: providing services to taxonomists for standard genome sequencing and annotation.</title>
        <authorList>
            <consortium name="The Broad Institute Genomics Platform"/>
            <consortium name="The Broad Institute Genome Sequencing Center for Infectious Disease"/>
            <person name="Wu L."/>
            <person name="Ma J."/>
        </authorList>
    </citation>
    <scope>NUCLEOTIDE SEQUENCE [LARGE SCALE GENOMIC DNA]</scope>
    <source>
        <strain evidence="3">JCM 17225</strain>
    </source>
</reference>
<sequence length="86" mass="9503">MGARVTGRLGEGRTMEITRPGKPPWRTVLPAELDQEGATPDLVDYVTAKYLVELPTESIRLGWETIYGLIRTTLMEADETPTDLAA</sequence>
<dbReference type="EMBL" id="BAABDK010000014">
    <property type="protein sequence ID" value="GAA4033311.1"/>
    <property type="molecule type" value="Genomic_DNA"/>
</dbReference>